<evidence type="ECO:0000256" key="1">
    <source>
        <dbReference type="SAM" id="MobiDB-lite"/>
    </source>
</evidence>
<keyword evidence="4" id="KW-1185">Reference proteome</keyword>
<proteinExistence type="predicted"/>
<feature type="region of interest" description="Disordered" evidence="1">
    <location>
        <begin position="472"/>
        <end position="537"/>
    </location>
</feature>
<evidence type="ECO:0000313" key="3">
    <source>
        <dbReference type="EMBL" id="QUC19892.1"/>
    </source>
</evidence>
<feature type="compositionally biased region" description="Basic and acidic residues" evidence="1">
    <location>
        <begin position="406"/>
        <end position="420"/>
    </location>
</feature>
<dbReference type="AlphaFoldDB" id="A0A063CAX8"/>
<accession>A0A063CAX8</accession>
<dbReference type="RefSeq" id="XP_042997565.1">
    <property type="nucleotide sequence ID" value="XM_043141631.1"/>
</dbReference>
<dbReference type="EMBL" id="BBTG02000002">
    <property type="protein sequence ID" value="GAO20003.1"/>
    <property type="molecule type" value="Genomic_DNA"/>
</dbReference>
<feature type="region of interest" description="Disordered" evidence="1">
    <location>
        <begin position="56"/>
        <end position="88"/>
    </location>
</feature>
<dbReference type="Proteomes" id="UP000027002">
    <property type="component" value="Chromosome 3"/>
</dbReference>
<evidence type="ECO:0000313" key="5">
    <source>
        <dbReference type="Proteomes" id="UP000054053"/>
    </source>
</evidence>
<gene>
    <name evidence="3" type="ORF">UV8b_04133</name>
    <name evidence="2" type="ORF">UVI_02006130</name>
</gene>
<evidence type="ECO:0000313" key="4">
    <source>
        <dbReference type="Proteomes" id="UP000027002"/>
    </source>
</evidence>
<feature type="compositionally biased region" description="Polar residues" evidence="1">
    <location>
        <begin position="68"/>
        <end position="82"/>
    </location>
</feature>
<dbReference type="OrthoDB" id="5427699at2759"/>
<feature type="region of interest" description="Disordered" evidence="1">
    <location>
        <begin position="255"/>
        <end position="314"/>
    </location>
</feature>
<name>A0A063CAX8_USTVR</name>
<reference evidence="2" key="1">
    <citation type="journal article" date="2016" name="Genome Announc.">
        <title>Genome Sequence of Ustilaginoidea virens IPU010, a Rice Pathogenic Fungus Causing False Smut.</title>
        <authorList>
            <person name="Kumagai T."/>
            <person name="Ishii T."/>
            <person name="Terai G."/>
            <person name="Umemura M."/>
            <person name="Machida M."/>
            <person name="Asai K."/>
        </authorList>
    </citation>
    <scope>NUCLEOTIDE SEQUENCE [LARGE SCALE GENOMIC DNA]</scope>
    <source>
        <strain evidence="2">IPU010</strain>
    </source>
</reference>
<feature type="compositionally biased region" description="Basic and acidic residues" evidence="1">
    <location>
        <begin position="526"/>
        <end position="536"/>
    </location>
</feature>
<dbReference type="Proteomes" id="UP000054053">
    <property type="component" value="Unassembled WGS sequence"/>
</dbReference>
<sequence length="646" mass="68419">MTKLSSDSFLPSGAIDIPTNGPIGGFASHSGLDTFRPKPSMALSGGATSLCSQVPVRQAAPDSRTAHDTSIQSPSTNNSDTGDSAHHDFPLRQSLLHAPSTVYLPDSLSLPTCACAVGFKASSGRYFHPNAPSPSPPASWDIGGASLARSVSADAVVSRGIGGRSSLAESSIFQRTNLDALRRRAEELCRDQQAVIDDMSQEWLREKTDMSRLVRGLHQRIQRLEGENAVLRAIASHSAPVPGLSSFHSCFQSHGGGGGRSWNKSSPPQRTLGRGASGNSAAMSLPPGLDGASRRPHFAKRTGSPSTSPLAAPTADHPVLSMLLSPRTEPQQSACADFLLPSPPDTNGDVPVIDIQEIDPKLEGVPLKINAVRKPTFEPRATTDRNPKLATSPRSKPPGTNYGADQARRKSDVLSRDRVRGDRRRSGLTPLAISKSQEQTKHILATDESRRLTMHAGHTPNHSLSLFPTMTATGSGSAAARSQEDTPVAAWPSNNPAEERAYTPDGHDANGETRLSESLKNLPDGHNPDGGHDRGTEAYLEPADDVALKGPLMIKNIPAQDEIFWAQVNQRLDPISRGKGALPKVLQSPEAAVSQSMLDANSPRAANGPDPEDASPDSDGGKPAVEPDVPLKFKSTCNFGAPFGST</sequence>
<protein>
    <submittedName>
        <fullName evidence="2">Uncharacterized protein</fullName>
    </submittedName>
</protein>
<reference evidence="5" key="2">
    <citation type="journal article" date="2016" name="Genome Announc.">
        <title>Genome sequence of Ustilaginoidea virens IPU010, a rice pathogenic fungus causing false smut.</title>
        <authorList>
            <person name="Kumagai T."/>
            <person name="Ishii T."/>
            <person name="Terai G."/>
            <person name="Umemura M."/>
            <person name="Machida M."/>
            <person name="Asai K."/>
        </authorList>
    </citation>
    <scope>NUCLEOTIDE SEQUENCE [LARGE SCALE GENOMIC DNA]</scope>
    <source>
        <strain evidence="5">IPU010</strain>
    </source>
</reference>
<organism evidence="2 5">
    <name type="scientific">Ustilaginoidea virens</name>
    <name type="common">Rice false smut fungus</name>
    <name type="synonym">Villosiclava virens</name>
    <dbReference type="NCBI Taxonomy" id="1159556"/>
    <lineage>
        <taxon>Eukaryota</taxon>
        <taxon>Fungi</taxon>
        <taxon>Dikarya</taxon>
        <taxon>Ascomycota</taxon>
        <taxon>Pezizomycotina</taxon>
        <taxon>Sordariomycetes</taxon>
        <taxon>Hypocreomycetidae</taxon>
        <taxon>Hypocreales</taxon>
        <taxon>Clavicipitaceae</taxon>
        <taxon>Ustilaginoidea</taxon>
    </lineage>
</organism>
<dbReference type="HOGENOM" id="CLU_023048_1_0_1"/>
<reference evidence="3" key="3">
    <citation type="submission" date="2020-03" db="EMBL/GenBank/DDBJ databases">
        <title>A mixture of massive structural variations and highly conserved coding sequences in Ustilaginoidea virens genome.</title>
        <authorList>
            <person name="Zhang K."/>
            <person name="Zhao Z."/>
            <person name="Zhang Z."/>
            <person name="Li Y."/>
            <person name="Hsiang T."/>
            <person name="Sun W."/>
        </authorList>
    </citation>
    <scope>NUCLEOTIDE SEQUENCE</scope>
    <source>
        <strain evidence="3">UV-8b</strain>
    </source>
</reference>
<dbReference type="GeneID" id="66064911"/>
<evidence type="ECO:0000313" key="2">
    <source>
        <dbReference type="EMBL" id="GAO20003.1"/>
    </source>
</evidence>
<feature type="compositionally biased region" description="Basic and acidic residues" evidence="1">
    <location>
        <begin position="375"/>
        <end position="387"/>
    </location>
</feature>
<dbReference type="KEGG" id="uvi:66064911"/>
<feature type="compositionally biased region" description="Basic and acidic residues" evidence="1">
    <location>
        <begin position="497"/>
        <end position="517"/>
    </location>
</feature>
<feature type="region of interest" description="Disordered" evidence="1">
    <location>
        <begin position="373"/>
        <end position="441"/>
    </location>
</feature>
<feature type="region of interest" description="Disordered" evidence="1">
    <location>
        <begin position="580"/>
        <end position="646"/>
    </location>
</feature>
<dbReference type="EMBL" id="CP072755">
    <property type="protein sequence ID" value="QUC19892.1"/>
    <property type="molecule type" value="Genomic_DNA"/>
</dbReference>